<name>A0A6N1NJH1_9VIRU</name>
<proteinExistence type="predicted"/>
<dbReference type="PANTHER" id="PTHR24303:SF31">
    <property type="entry name" value="CYTOCHROME P450 307A1-RELATED"/>
    <property type="match status" value="1"/>
</dbReference>
<dbReference type="GeneID" id="80518362"/>
<dbReference type="InterPro" id="IPR001128">
    <property type="entry name" value="Cyt_P450"/>
</dbReference>
<dbReference type="RefSeq" id="YP_010781598.1">
    <property type="nucleotide sequence ID" value="NC_075039.1"/>
</dbReference>
<dbReference type="GO" id="GO:0016705">
    <property type="term" value="F:oxidoreductase activity, acting on paired donors, with incorporation or reduction of molecular oxygen"/>
    <property type="evidence" value="ECO:0007669"/>
    <property type="project" value="InterPro"/>
</dbReference>
<dbReference type="InterPro" id="IPR017972">
    <property type="entry name" value="Cyt_P450_CS"/>
</dbReference>
<keyword evidence="4" id="KW-0408">Iron</keyword>
<evidence type="ECO:0000256" key="4">
    <source>
        <dbReference type="ARBA" id="ARBA00023004"/>
    </source>
</evidence>
<dbReference type="InterPro" id="IPR036396">
    <property type="entry name" value="Cyt_P450_sf"/>
</dbReference>
<comment type="cofactor">
    <cofactor evidence="1">
        <name>heme</name>
        <dbReference type="ChEBI" id="CHEBI:30413"/>
    </cofactor>
</comment>
<evidence type="ECO:0000313" key="6">
    <source>
        <dbReference type="EMBL" id="QKU34945.1"/>
    </source>
</evidence>
<reference evidence="6" key="2">
    <citation type="journal article" date="2018" name="Nat. Commun.">
        <title>Tailed giant Tupanvirus possesses the most complete translational apparatus of the known virosphere.</title>
        <authorList>
            <person name="Abrahao J."/>
            <person name="Silva L."/>
            <person name="Silva L.S."/>
            <person name="Khalil J.Y.B."/>
            <person name="Rodrigues R."/>
            <person name="Arantes T."/>
            <person name="Assis F."/>
            <person name="Boratto P."/>
            <person name="Andrade M."/>
            <person name="Kroon E.G."/>
            <person name="Ribeiro B."/>
            <person name="Bergier I."/>
            <person name="Seligmann H."/>
            <person name="Ghigo E."/>
            <person name="Colson P."/>
            <person name="Levasseur A."/>
            <person name="Kroemer G."/>
            <person name="Raoult D."/>
            <person name="La Scola B."/>
        </authorList>
    </citation>
    <scope>NUCLEOTIDE SEQUENCE [LARGE SCALE GENOMIC DNA]</scope>
    <source>
        <strain evidence="6">Soda lake</strain>
    </source>
</reference>
<sequence>MILVVLSWLANFYFYLKFLFESRIKNFTGKKLLGNAFESNLQYSSIENRVDHYLEKFGPIYYTNDGPKQIIVIGNYNLAKEFYKSYRDTCRYYPHLGYVFEKLLKYSIGANHGDKWLELKKPLGQFFSHRSIKKHFSMIVEETNKWLATTFSNDNIQTKKLNELFLEKLTINILAKIIYGQLNDNEINELVELASMHNKIMHAMGQDMLLRIPLFYKYFKNENSMLVDSFWSKWYEFNQRRKNNLDENYDETLFGMMIRCEAYQDEKVLLHSLYEIMLFNQDIMVDSFANLLWNLASNDPTIKNKILEEYQNKFGYNSEGFVTDYQEIDQLEYLSSAINESARLNPGIVLTFSEMLKKELVLDNYILPIGTQISLDTQMINRDPCVWDEPHKFIPERFEDFRTSNKKFQFHRFGLGPRKCLGNLYADYILKISILLLLNKFEFSLKNKNISKPNFRTTIMNLSNFNPNYPIIFKLR</sequence>
<keyword evidence="3" id="KW-0560">Oxidoreductase</keyword>
<accession>A0A6N1NJH1</accession>
<dbReference type="SUPFAM" id="SSF48264">
    <property type="entry name" value="Cytochrome P450"/>
    <property type="match status" value="1"/>
</dbReference>
<dbReference type="Gene3D" id="1.10.630.10">
    <property type="entry name" value="Cytochrome P450"/>
    <property type="match status" value="1"/>
</dbReference>
<dbReference type="GO" id="GO:0020037">
    <property type="term" value="F:heme binding"/>
    <property type="evidence" value="ECO:0007669"/>
    <property type="project" value="InterPro"/>
</dbReference>
<dbReference type="KEGG" id="vg:80518362"/>
<dbReference type="PANTHER" id="PTHR24303">
    <property type="entry name" value="HEME-BINDING MONOOXYGENASE FAMILY"/>
    <property type="match status" value="1"/>
</dbReference>
<protein>
    <submittedName>
        <fullName evidence="6">Cytochrome P450</fullName>
    </submittedName>
</protein>
<evidence type="ECO:0000256" key="3">
    <source>
        <dbReference type="ARBA" id="ARBA00023002"/>
    </source>
</evidence>
<dbReference type="Pfam" id="PF00067">
    <property type="entry name" value="p450"/>
    <property type="match status" value="1"/>
</dbReference>
<dbReference type="GO" id="GO:0005506">
    <property type="term" value="F:iron ion binding"/>
    <property type="evidence" value="ECO:0007669"/>
    <property type="project" value="InterPro"/>
</dbReference>
<keyword evidence="5" id="KW-0503">Monooxygenase</keyword>
<evidence type="ECO:0000256" key="2">
    <source>
        <dbReference type="ARBA" id="ARBA00022723"/>
    </source>
</evidence>
<dbReference type="EMBL" id="KY523104">
    <property type="protein sequence ID" value="QKU34945.1"/>
    <property type="molecule type" value="Genomic_DNA"/>
</dbReference>
<evidence type="ECO:0000256" key="1">
    <source>
        <dbReference type="ARBA" id="ARBA00001971"/>
    </source>
</evidence>
<keyword evidence="2" id="KW-0479">Metal-binding</keyword>
<evidence type="ECO:0000256" key="5">
    <source>
        <dbReference type="ARBA" id="ARBA00023033"/>
    </source>
</evidence>
<dbReference type="InterPro" id="IPR002401">
    <property type="entry name" value="Cyt_P450_E_grp-I"/>
</dbReference>
<dbReference type="PRINTS" id="PR00463">
    <property type="entry name" value="EP450I"/>
</dbReference>
<dbReference type="PROSITE" id="PS00086">
    <property type="entry name" value="CYTOCHROME_P450"/>
    <property type="match status" value="1"/>
</dbReference>
<reference evidence="6" key="1">
    <citation type="submission" date="2017-01" db="EMBL/GenBank/DDBJ databases">
        <authorList>
            <person name="Assis F.L."/>
            <person name="Abrahao J.S."/>
            <person name="Silva L."/>
            <person name="Khalil J.B."/>
            <person name="Rodrigues R."/>
            <person name="Silva L.S."/>
            <person name="Arantes T."/>
            <person name="Boratto P."/>
            <person name="Andrade M."/>
            <person name="Kroon E.G."/>
            <person name="Ribeiro B."/>
            <person name="Bergier I."/>
            <person name="Seligmann H."/>
            <person name="Ghigo E."/>
            <person name="Colson P."/>
            <person name="Levasseur A."/>
            <person name="Raoult D."/>
            <person name="Scola B.L."/>
        </authorList>
    </citation>
    <scope>NUCLEOTIDE SEQUENCE</scope>
    <source>
        <strain evidence="6">Soda lake</strain>
    </source>
</reference>
<dbReference type="GO" id="GO:0004497">
    <property type="term" value="F:monooxygenase activity"/>
    <property type="evidence" value="ECO:0007669"/>
    <property type="project" value="UniProtKB-KW"/>
</dbReference>
<organism evidence="6">
    <name type="scientific">Tupanvirus soda lake</name>
    <dbReference type="NCBI Taxonomy" id="2126985"/>
    <lineage>
        <taxon>Viruses</taxon>
        <taxon>Varidnaviria</taxon>
        <taxon>Bamfordvirae</taxon>
        <taxon>Nucleocytoviricota</taxon>
        <taxon>Megaviricetes</taxon>
        <taxon>Imitervirales</taxon>
        <taxon>Mimiviridae</taxon>
        <taxon>Megamimivirinae</taxon>
        <taxon>Tupanvirus</taxon>
        <taxon>Tupanvirus salinum</taxon>
    </lineage>
</organism>